<evidence type="ECO:0000256" key="6">
    <source>
        <dbReference type="ARBA" id="ARBA00023136"/>
    </source>
</evidence>
<evidence type="ECO:0000256" key="1">
    <source>
        <dbReference type="ARBA" id="ARBA00004308"/>
    </source>
</evidence>
<accession>A0AA38FTC0</accession>
<dbReference type="GO" id="GO:0071555">
    <property type="term" value="P:cell wall organization"/>
    <property type="evidence" value="ECO:0007669"/>
    <property type="project" value="UniProtKB-KW"/>
</dbReference>
<dbReference type="AlphaFoldDB" id="A0AA38FTC0"/>
<dbReference type="GO" id="GO:0030244">
    <property type="term" value="P:cellulose biosynthetic process"/>
    <property type="evidence" value="ECO:0007669"/>
    <property type="project" value="InterPro"/>
</dbReference>
<keyword evidence="11" id="KW-1185">Reference proteome</keyword>
<evidence type="ECO:0000256" key="9">
    <source>
        <dbReference type="SAM" id="Phobius"/>
    </source>
</evidence>
<feature type="transmembrane region" description="Helical" evidence="9">
    <location>
        <begin position="557"/>
        <end position="583"/>
    </location>
</feature>
<keyword evidence="6 9" id="KW-0472">Membrane</keyword>
<proteinExistence type="predicted"/>
<keyword evidence="4 9" id="KW-0812">Transmembrane</keyword>
<evidence type="ECO:0000256" key="7">
    <source>
        <dbReference type="ARBA" id="ARBA00023316"/>
    </source>
</evidence>
<protein>
    <recommendedName>
        <fullName evidence="12">Cellulose synthase</fullName>
    </recommendedName>
</protein>
<dbReference type="GO" id="GO:0016020">
    <property type="term" value="C:membrane"/>
    <property type="evidence" value="ECO:0007669"/>
    <property type="project" value="InterPro"/>
</dbReference>
<comment type="caution">
    <text evidence="10">The sequence shown here is derived from an EMBL/GenBank/DDBJ whole genome shotgun (WGS) entry which is preliminary data.</text>
</comment>
<name>A0AA38FTC0_TAXCH</name>
<feature type="transmembrane region" description="Helical" evidence="9">
    <location>
        <begin position="106"/>
        <end position="125"/>
    </location>
</feature>
<dbReference type="Proteomes" id="UP000824469">
    <property type="component" value="Unassembled WGS sequence"/>
</dbReference>
<evidence type="ECO:0000313" key="10">
    <source>
        <dbReference type="EMBL" id="KAH9309751.1"/>
    </source>
</evidence>
<evidence type="ECO:0008006" key="12">
    <source>
        <dbReference type="Google" id="ProtNLM"/>
    </source>
</evidence>
<dbReference type="EMBL" id="JAHRHJ020000007">
    <property type="protein sequence ID" value="KAH9309751.1"/>
    <property type="molecule type" value="Genomic_DNA"/>
</dbReference>
<gene>
    <name evidence="10" type="ORF">KI387_037662</name>
</gene>
<comment type="subcellular location">
    <subcellularLocation>
        <location evidence="1">Endomembrane system</location>
    </subcellularLocation>
</comment>
<feature type="transmembrane region" description="Helical" evidence="9">
    <location>
        <begin position="77"/>
        <end position="94"/>
    </location>
</feature>
<sequence length="585" mass="66546">MVMAASSSGNTMEREIPWKERVEGWKTSVRHGHLPRAESYNSGSSFRHKPDFINDQTSGELSQPLSLKISVGGIKIHSYRIFIVIRLILVGLFFHMRITEPVKDAYGLWFAAVICEILLGVSWILDQLPKWSPVNRKTYLDRLSSRYEKEGEDYCGLANVDFFVSTEDPMTEPPLMTSNAILSVLAVDYPAEKVSCYVSDDGSAMVTFECLSETAEFARRWVPFCKEFNIEPRAPEAYFSQKIDYLKEKVKPSFIKKRRQMKREYEEFKVGMNALVAKRQKAPEDGWMMQDGRPWPGNNPRNHPAMIQVFLGRTGSLDIRGKELPLLVYVSREKKPGDELFYGYAPAPVIENPSQSWWPWLWKFSKKRDRENPDTVSPENPDTISPEILRAPADTESFEYEYESETTHLLGPVKSLEKTLGQSPVFIISTLMEDGGIPDTTDAASLIKEAIHVITCTYEEDSQWGKEIGWIYGSVTDHVVTGLKLHARGWRSIYCVPSSPAFKGIGPMNLADSLRQLLHWALGSMEILLSKHCPLWYSLRSAKLEWLQRIAYINMVVYPLASIPLIAYCFLPAVCLLTGKFIISP</sequence>
<feature type="non-terminal residue" evidence="10">
    <location>
        <position position="585"/>
    </location>
</feature>
<evidence type="ECO:0000256" key="4">
    <source>
        <dbReference type="ARBA" id="ARBA00022692"/>
    </source>
</evidence>
<evidence type="ECO:0000256" key="2">
    <source>
        <dbReference type="ARBA" id="ARBA00022676"/>
    </source>
</evidence>
<dbReference type="Pfam" id="PF03552">
    <property type="entry name" value="Cellulose_synt"/>
    <property type="match status" value="2"/>
</dbReference>
<keyword evidence="3" id="KW-0808">Transferase</keyword>
<dbReference type="InterPro" id="IPR005150">
    <property type="entry name" value="Cellulose_synth"/>
</dbReference>
<evidence type="ECO:0000256" key="5">
    <source>
        <dbReference type="ARBA" id="ARBA00022989"/>
    </source>
</evidence>
<reference evidence="10 11" key="1">
    <citation type="journal article" date="2021" name="Nat. Plants">
        <title>The Taxus genome provides insights into paclitaxel biosynthesis.</title>
        <authorList>
            <person name="Xiong X."/>
            <person name="Gou J."/>
            <person name="Liao Q."/>
            <person name="Li Y."/>
            <person name="Zhou Q."/>
            <person name="Bi G."/>
            <person name="Li C."/>
            <person name="Du R."/>
            <person name="Wang X."/>
            <person name="Sun T."/>
            <person name="Guo L."/>
            <person name="Liang H."/>
            <person name="Lu P."/>
            <person name="Wu Y."/>
            <person name="Zhang Z."/>
            <person name="Ro D.K."/>
            <person name="Shang Y."/>
            <person name="Huang S."/>
            <person name="Yan J."/>
        </authorList>
    </citation>
    <scope>NUCLEOTIDE SEQUENCE [LARGE SCALE GENOMIC DNA]</scope>
    <source>
        <strain evidence="10">Ta-2019</strain>
    </source>
</reference>
<dbReference type="PANTHER" id="PTHR13301">
    <property type="entry name" value="X-BOX TRANSCRIPTION FACTOR-RELATED"/>
    <property type="match status" value="1"/>
</dbReference>
<feature type="binding site" evidence="8">
    <location>
        <position position="172"/>
    </location>
    <ligand>
        <name>UDP-alpha-D-glucose</name>
        <dbReference type="ChEBI" id="CHEBI:58885"/>
    </ligand>
</feature>
<dbReference type="GO" id="GO:0016760">
    <property type="term" value="F:cellulose synthase (UDP-forming) activity"/>
    <property type="evidence" value="ECO:0007669"/>
    <property type="project" value="InterPro"/>
</dbReference>
<keyword evidence="2" id="KW-0328">Glycosyltransferase</keyword>
<feature type="binding site" evidence="8">
    <location>
        <position position="201"/>
    </location>
    <ligand>
        <name>UDP-alpha-D-glucose</name>
        <dbReference type="ChEBI" id="CHEBI:58885"/>
    </ligand>
</feature>
<evidence type="ECO:0000256" key="3">
    <source>
        <dbReference type="ARBA" id="ARBA00022679"/>
    </source>
</evidence>
<dbReference type="GO" id="GO:0012505">
    <property type="term" value="C:endomembrane system"/>
    <property type="evidence" value="ECO:0007669"/>
    <property type="project" value="UniProtKB-SubCell"/>
</dbReference>
<keyword evidence="7" id="KW-0961">Cell wall biogenesis/degradation</keyword>
<keyword evidence="5 9" id="KW-1133">Transmembrane helix</keyword>
<evidence type="ECO:0000313" key="11">
    <source>
        <dbReference type="Proteomes" id="UP000824469"/>
    </source>
</evidence>
<dbReference type="OMA" id="ASETICY"/>
<feature type="binding site" evidence="8">
    <location>
        <position position="165"/>
    </location>
    <ligand>
        <name>UDP-alpha-D-glucose</name>
        <dbReference type="ChEBI" id="CHEBI:58885"/>
    </ligand>
</feature>
<organism evidence="10 11">
    <name type="scientific">Taxus chinensis</name>
    <name type="common">Chinese yew</name>
    <name type="synonym">Taxus wallichiana var. chinensis</name>
    <dbReference type="NCBI Taxonomy" id="29808"/>
    <lineage>
        <taxon>Eukaryota</taxon>
        <taxon>Viridiplantae</taxon>
        <taxon>Streptophyta</taxon>
        <taxon>Embryophyta</taxon>
        <taxon>Tracheophyta</taxon>
        <taxon>Spermatophyta</taxon>
        <taxon>Pinopsida</taxon>
        <taxon>Pinidae</taxon>
        <taxon>Conifers II</taxon>
        <taxon>Cupressales</taxon>
        <taxon>Taxaceae</taxon>
        <taxon>Taxus</taxon>
    </lineage>
</organism>
<evidence type="ECO:0000256" key="8">
    <source>
        <dbReference type="PIRSR" id="PIRSR605150-2"/>
    </source>
</evidence>